<reference evidence="3 4" key="1">
    <citation type="submission" date="2024-09" db="EMBL/GenBank/DDBJ databases">
        <title>Chromosome-scale assembly of Riccia sorocarpa.</title>
        <authorList>
            <person name="Paukszto L."/>
        </authorList>
    </citation>
    <scope>NUCLEOTIDE SEQUENCE [LARGE SCALE GENOMIC DNA]</scope>
    <source>
        <strain evidence="3">LP-2024</strain>
        <tissue evidence="3">Aerial parts of the thallus</tissue>
    </source>
</reference>
<dbReference type="PANTHER" id="PTHR14363">
    <property type="entry name" value="HEPARANASE-RELATED"/>
    <property type="match status" value="1"/>
</dbReference>
<dbReference type="PANTHER" id="PTHR14363:SF17">
    <property type="entry name" value="HEPARANASE-LIKE PROTEIN 3"/>
    <property type="match status" value="1"/>
</dbReference>
<proteinExistence type="inferred from homology"/>
<feature type="signal peptide" evidence="2">
    <location>
        <begin position="1"/>
        <end position="20"/>
    </location>
</feature>
<dbReference type="Pfam" id="PF03662">
    <property type="entry name" value="Glyco_hydro_79n"/>
    <property type="match status" value="1"/>
</dbReference>
<dbReference type="InterPro" id="IPR005199">
    <property type="entry name" value="Glyco_hydro_79"/>
</dbReference>
<sequence length="566" mass="62259">MANSVMRLLLLCTFLLSVRSRDADFKIDEEAETRLVIDTSRTIATVDDLFLCATLDWWPPSKCNYGSCPWSGAGILELDLENPRLEKTLSGLAPFLVRVGGTLQDRVVYDVGNLIPSEGCAPFSFDKNALFSFTGGCLRMERWDALNRLFIKTGVSVAFGLNALYGRSKSVSQLQVQADSPWNPSNTESFIRYTRDRGYPVIAWELGNELLGGGAIGKVVPPELYASDAKKLRNIIDKLYRHSILKPSLVAPDVYYELDTPELPELLIASGEGVIDAITRHVYNLGAGVVSTSHMISNVLNPSRSQSEVAKYKRIEDLFKQHPKTSAWVGEAGGAFNSGHPEVSNSFINAFWYLDQLGTAARYNNQAFCRQTFIGGFYGLVNSNFTPNPDYYGALLWRRLMGNGVFLVDIDGGNEYIRAYVHCQRGSEGGLALLVLNYSNSTRHHLNLDLLPSSSGSESRKLASWSEQCQGDECRTLRTEASASKDVRLEYHMSALNGNVTSRIVELNGRPLILTPSGELPTLSPREVNSESPISLAPLTYAYVVIPGANAPACAATESPERRTTA</sequence>
<dbReference type="InterPro" id="IPR017853">
    <property type="entry name" value="GH"/>
</dbReference>
<evidence type="ECO:0000256" key="1">
    <source>
        <dbReference type="ARBA" id="ARBA00009800"/>
    </source>
</evidence>
<comment type="caution">
    <text evidence="3">The sequence shown here is derived from an EMBL/GenBank/DDBJ whole genome shotgun (WGS) entry which is preliminary data.</text>
</comment>
<keyword evidence="2" id="KW-0732">Signal</keyword>
<organism evidence="3 4">
    <name type="scientific">Riccia sorocarpa</name>
    <dbReference type="NCBI Taxonomy" id="122646"/>
    <lineage>
        <taxon>Eukaryota</taxon>
        <taxon>Viridiplantae</taxon>
        <taxon>Streptophyta</taxon>
        <taxon>Embryophyta</taxon>
        <taxon>Marchantiophyta</taxon>
        <taxon>Marchantiopsida</taxon>
        <taxon>Marchantiidae</taxon>
        <taxon>Marchantiales</taxon>
        <taxon>Ricciaceae</taxon>
        <taxon>Riccia</taxon>
    </lineage>
</organism>
<evidence type="ECO:0000313" key="4">
    <source>
        <dbReference type="Proteomes" id="UP001633002"/>
    </source>
</evidence>
<name>A0ABD3HKD7_9MARC</name>
<gene>
    <name evidence="3" type="ORF">R1sor_005032</name>
</gene>
<accession>A0ABD3HKD7</accession>
<dbReference type="SUPFAM" id="SSF51445">
    <property type="entry name" value="(Trans)glycosidases"/>
    <property type="match status" value="1"/>
</dbReference>
<protein>
    <recommendedName>
        <fullName evidence="5">Heparanase-like protein 3</fullName>
    </recommendedName>
</protein>
<comment type="similarity">
    <text evidence="1">Belongs to the glycosyl hydrolase 79 family.</text>
</comment>
<dbReference type="Proteomes" id="UP001633002">
    <property type="component" value="Unassembled WGS sequence"/>
</dbReference>
<dbReference type="EMBL" id="JBJQOH010000003">
    <property type="protein sequence ID" value="KAL3691381.1"/>
    <property type="molecule type" value="Genomic_DNA"/>
</dbReference>
<evidence type="ECO:0008006" key="5">
    <source>
        <dbReference type="Google" id="ProtNLM"/>
    </source>
</evidence>
<dbReference type="AlphaFoldDB" id="A0ABD3HKD7"/>
<keyword evidence="4" id="KW-1185">Reference proteome</keyword>
<evidence type="ECO:0000313" key="3">
    <source>
        <dbReference type="EMBL" id="KAL3691381.1"/>
    </source>
</evidence>
<feature type="chain" id="PRO_5044873231" description="Heparanase-like protein 3" evidence="2">
    <location>
        <begin position="21"/>
        <end position="566"/>
    </location>
</feature>
<evidence type="ECO:0000256" key="2">
    <source>
        <dbReference type="SAM" id="SignalP"/>
    </source>
</evidence>
<dbReference type="Gene3D" id="3.20.20.80">
    <property type="entry name" value="Glycosidases"/>
    <property type="match status" value="1"/>
</dbReference>